<dbReference type="Pfam" id="PF13424">
    <property type="entry name" value="TPR_12"/>
    <property type="match status" value="1"/>
</dbReference>
<dbReference type="InterPro" id="IPR019734">
    <property type="entry name" value="TPR_rpt"/>
</dbReference>
<keyword evidence="10" id="KW-0472">Membrane</keyword>
<dbReference type="GO" id="GO:0016020">
    <property type="term" value="C:membrane"/>
    <property type="evidence" value="ECO:0007669"/>
    <property type="project" value="InterPro"/>
</dbReference>
<dbReference type="InterPro" id="IPR036890">
    <property type="entry name" value="HATPase_C_sf"/>
</dbReference>
<dbReference type="EMBL" id="CP072227">
    <property type="protein sequence ID" value="QUT46337.1"/>
    <property type="molecule type" value="Genomic_DNA"/>
</dbReference>
<dbReference type="Gene3D" id="1.20.5.1930">
    <property type="match status" value="1"/>
</dbReference>
<dbReference type="InterPro" id="IPR050482">
    <property type="entry name" value="Sensor_HK_TwoCompSys"/>
</dbReference>
<evidence type="ECO:0000256" key="10">
    <source>
        <dbReference type="SAM" id="Phobius"/>
    </source>
</evidence>
<dbReference type="Pfam" id="PF02518">
    <property type="entry name" value="HATPase_c"/>
    <property type="match status" value="1"/>
</dbReference>
<keyword evidence="8" id="KW-0902">Two-component regulatory system</keyword>
<evidence type="ECO:0000256" key="9">
    <source>
        <dbReference type="SAM" id="Coils"/>
    </source>
</evidence>
<dbReference type="EC" id="2.7.13.3" evidence="2"/>
<dbReference type="CDD" id="cd16917">
    <property type="entry name" value="HATPase_UhpB-NarQ-NarX-like"/>
    <property type="match status" value="1"/>
</dbReference>
<evidence type="ECO:0000259" key="11">
    <source>
        <dbReference type="SMART" id="SM00387"/>
    </source>
</evidence>
<comment type="catalytic activity">
    <reaction evidence="1">
        <text>ATP + protein L-histidine = ADP + protein N-phospho-L-histidine.</text>
        <dbReference type="EC" id="2.7.13.3"/>
    </reaction>
</comment>
<reference evidence="12" key="2">
    <citation type="journal article" date="2021" name="PLoS Genet.">
        <title>Mobile Type VI secretion system loci of the gut Bacteroidales display extensive intra-ecosystem transfer, multi-species spread and geographical clustering.</title>
        <authorList>
            <person name="Garcia-Bayona L."/>
            <person name="Coyne M.J."/>
            <person name="Comstock L.E."/>
        </authorList>
    </citation>
    <scope>NUCLEOTIDE SEQUENCE</scope>
    <source>
        <strain evidence="12">CL11T00C20</strain>
    </source>
</reference>
<evidence type="ECO:0000256" key="4">
    <source>
        <dbReference type="ARBA" id="ARBA00022679"/>
    </source>
</evidence>
<dbReference type="InterPro" id="IPR011990">
    <property type="entry name" value="TPR-like_helical_dom_sf"/>
</dbReference>
<evidence type="ECO:0000256" key="7">
    <source>
        <dbReference type="ARBA" id="ARBA00022840"/>
    </source>
</evidence>
<dbReference type="SUPFAM" id="SSF55874">
    <property type="entry name" value="ATPase domain of HSP90 chaperone/DNA topoisomerase II/histidine kinase"/>
    <property type="match status" value="1"/>
</dbReference>
<keyword evidence="7" id="KW-0067">ATP-binding</keyword>
<dbReference type="SUPFAM" id="SSF48452">
    <property type="entry name" value="TPR-like"/>
    <property type="match status" value="1"/>
</dbReference>
<dbReference type="Proteomes" id="UP000679226">
    <property type="component" value="Chromosome"/>
</dbReference>
<dbReference type="GO" id="GO:0046983">
    <property type="term" value="F:protein dimerization activity"/>
    <property type="evidence" value="ECO:0007669"/>
    <property type="project" value="InterPro"/>
</dbReference>
<evidence type="ECO:0000313" key="13">
    <source>
        <dbReference type="EMBL" id="SUV28705.1"/>
    </source>
</evidence>
<keyword evidence="4 13" id="KW-0808">Transferase</keyword>
<dbReference type="SMART" id="SM00387">
    <property type="entry name" value="HATPase_c"/>
    <property type="match status" value="1"/>
</dbReference>
<feature type="coiled-coil region" evidence="9">
    <location>
        <begin position="470"/>
        <end position="497"/>
    </location>
</feature>
<dbReference type="InterPro" id="IPR003594">
    <property type="entry name" value="HATPase_dom"/>
</dbReference>
<evidence type="ECO:0000313" key="12">
    <source>
        <dbReference type="EMBL" id="QUT46337.1"/>
    </source>
</evidence>
<dbReference type="GO" id="GO:0005524">
    <property type="term" value="F:ATP binding"/>
    <property type="evidence" value="ECO:0007669"/>
    <property type="project" value="UniProtKB-KW"/>
</dbReference>
<dbReference type="KEGG" id="beg:INE88_03166"/>
<feature type="domain" description="Histidine kinase/HSP90-like ATPase" evidence="11">
    <location>
        <begin position="590"/>
        <end position="682"/>
    </location>
</feature>
<dbReference type="Proteomes" id="UP000254424">
    <property type="component" value="Unassembled WGS sequence"/>
</dbReference>
<dbReference type="Gene3D" id="1.25.40.10">
    <property type="entry name" value="Tetratricopeptide repeat domain"/>
    <property type="match status" value="2"/>
</dbReference>
<accession>A0A380YIL1</accession>
<dbReference type="EMBL" id="UFSX01000001">
    <property type="protein sequence ID" value="SUV28705.1"/>
    <property type="molecule type" value="Genomic_DNA"/>
</dbReference>
<dbReference type="Gene3D" id="3.30.565.10">
    <property type="entry name" value="Histidine kinase-like ATPase, C-terminal domain"/>
    <property type="match status" value="1"/>
</dbReference>
<evidence type="ECO:0000256" key="1">
    <source>
        <dbReference type="ARBA" id="ARBA00000085"/>
    </source>
</evidence>
<proteinExistence type="predicted"/>
<keyword evidence="6 13" id="KW-0418">Kinase</keyword>
<evidence type="ECO:0000313" key="14">
    <source>
        <dbReference type="Proteomes" id="UP000254424"/>
    </source>
</evidence>
<evidence type="ECO:0000256" key="2">
    <source>
        <dbReference type="ARBA" id="ARBA00012438"/>
    </source>
</evidence>
<dbReference type="AlphaFoldDB" id="A0A380YIL1"/>
<dbReference type="SMART" id="SM00028">
    <property type="entry name" value="TPR"/>
    <property type="match status" value="5"/>
</dbReference>
<evidence type="ECO:0000256" key="8">
    <source>
        <dbReference type="ARBA" id="ARBA00023012"/>
    </source>
</evidence>
<evidence type="ECO:0000256" key="5">
    <source>
        <dbReference type="ARBA" id="ARBA00022741"/>
    </source>
</evidence>
<evidence type="ECO:0000256" key="6">
    <source>
        <dbReference type="ARBA" id="ARBA00022777"/>
    </source>
</evidence>
<gene>
    <name evidence="13" type="primary">nreB_1</name>
    <name evidence="12" type="ORF">INE88_03166</name>
    <name evidence="13" type="ORF">NCTC11155_00658</name>
</gene>
<evidence type="ECO:0000256" key="3">
    <source>
        <dbReference type="ARBA" id="ARBA00022553"/>
    </source>
</evidence>
<feature type="transmembrane region" description="Helical" evidence="10">
    <location>
        <begin position="12"/>
        <end position="32"/>
    </location>
</feature>
<dbReference type="GO" id="GO:0000155">
    <property type="term" value="F:phosphorelay sensor kinase activity"/>
    <property type="evidence" value="ECO:0007669"/>
    <property type="project" value="InterPro"/>
</dbReference>
<keyword evidence="9" id="KW-0175">Coiled coil</keyword>
<keyword evidence="10" id="KW-0812">Transmembrane</keyword>
<reference evidence="13 14" key="1">
    <citation type="submission" date="2018-06" db="EMBL/GenBank/DDBJ databases">
        <authorList>
            <consortium name="Pathogen Informatics"/>
            <person name="Doyle S."/>
        </authorList>
    </citation>
    <scope>NUCLEOTIDE SEQUENCE [LARGE SCALE GENOMIC DNA]</scope>
    <source>
        <strain evidence="13 14">NCTC11155</strain>
    </source>
</reference>
<keyword evidence="3" id="KW-0597">Phosphoprotein</keyword>
<dbReference type="InterPro" id="IPR011712">
    <property type="entry name" value="Sig_transdc_His_kin_sub3_dim/P"/>
</dbReference>
<organism evidence="13 14">
    <name type="scientific">Bacteroides eggerthii</name>
    <dbReference type="NCBI Taxonomy" id="28111"/>
    <lineage>
        <taxon>Bacteria</taxon>
        <taxon>Pseudomonadati</taxon>
        <taxon>Bacteroidota</taxon>
        <taxon>Bacteroidia</taxon>
        <taxon>Bacteroidales</taxon>
        <taxon>Bacteroidaceae</taxon>
        <taxon>Bacteroides</taxon>
    </lineage>
</organism>
<feature type="transmembrane region" description="Helical" evidence="10">
    <location>
        <begin position="446"/>
        <end position="466"/>
    </location>
</feature>
<dbReference type="Pfam" id="PF07730">
    <property type="entry name" value="HisKA_3"/>
    <property type="match status" value="1"/>
</dbReference>
<keyword evidence="10" id="KW-1133">Transmembrane helix</keyword>
<dbReference type="STRING" id="483216.BACEGG_01517"/>
<feature type="transmembrane region" description="Helical" evidence="10">
    <location>
        <begin position="39"/>
        <end position="65"/>
    </location>
</feature>
<sequence>MEKQYSGSCNDAIITAYVPVYSAALLSLLPTLSGRKQLFVSNIIISVCMRTLSFWLCLFLLFPLLHAQDAELKMYQDELARALRLKNRDSIAAAYCHLGEYYAYRQSDSTRYYCDKGLEYARKDVPEPYLTLLINRVETYSALGDMESAIDGYLKVLDEAERFTGVEDQVITTLTSLGVNYRRKDMPDSALIYYNRALEKLEGRKSYDERVHLLTNMAVLYANTSRLKEAENYVRAAVEESKKCDDMDMVLYAASTAGGIMTLQKKYDEAAQMLYPALAMAREQKKPKFVLKSITYLLNAYFRMNNNDSINHYIREAEKMMAELPESSGEVLGYKETLFKILNKMGRYRESLSIQQQMLRAMDVNAQTPIDKLYLEMARNYHGLKDYPHAADYYEKAYWTSDSLHQTEVDAELSELSMKYENQVKELEIARLTQEQLEQKAKTMQWGIVAAVAVSAFLLLVFYYMFRQKRVKKEEELKLAKSYIDGLERERTRLAKELHDGVCNDLLGIGMQVQCMPPSAESKHELLDLLEQVRGEVRCISHELMPPKFQYVTLAETIEAYIERLVIPASMQLAFSKENDHAEWGQVPEQTAYEVYRILQELLSNILKHSEATEVNINLSLSKELLVLLITDNGKPFSDSGAAMGGIGLNTTQERAKAIGGSLSVNCKGSIQQFQLEIPLSL</sequence>
<protein>
    <recommendedName>
        <fullName evidence="2">histidine kinase</fullName>
        <ecNumber evidence="2">2.7.13.3</ecNumber>
    </recommendedName>
</protein>
<keyword evidence="5" id="KW-0547">Nucleotide-binding</keyword>
<name>A0A380YIL1_9BACE</name>
<dbReference type="PANTHER" id="PTHR24421:SF10">
    <property type="entry name" value="NITRATE_NITRITE SENSOR PROTEIN NARQ"/>
    <property type="match status" value="1"/>
</dbReference>
<dbReference type="PANTHER" id="PTHR24421">
    <property type="entry name" value="NITRATE/NITRITE SENSOR PROTEIN NARX-RELATED"/>
    <property type="match status" value="1"/>
</dbReference>